<evidence type="ECO:0000313" key="2">
    <source>
        <dbReference type="EMBL" id="SJZ84309.1"/>
    </source>
</evidence>
<dbReference type="InterPro" id="IPR002921">
    <property type="entry name" value="Fungal_lipase-type"/>
</dbReference>
<dbReference type="RefSeq" id="WP_078925917.1">
    <property type="nucleotide sequence ID" value="NZ_FUXB01000006.1"/>
</dbReference>
<dbReference type="InterPro" id="IPR029058">
    <property type="entry name" value="AB_hydrolase_fold"/>
</dbReference>
<dbReference type="SUPFAM" id="SSF53474">
    <property type="entry name" value="alpha/beta-Hydrolases"/>
    <property type="match status" value="1"/>
</dbReference>
<sequence length="375" mass="41869">MNSLSPKLASRIADLTYDLVSDKKPVISRYINNYFSFSFEEMAYKGNTGGFLGIIGRSSTGFALIGEGKNQYKDDLLIALRGTHSRGDMIADANIGLKGAPNGAVAHAGFVNLFNSIKPQIRSYLLQRNKMPKTVHCVGHSLGGALASLFSSWLKAEFSLRTYLYTFGAPRVGLQGYADKHIDKSYRCTHGADPVPMFPLWPFVHSGSEYRLDASTGVVFSTHTMSENGNPGYVNTANYENWNSLEKISNHFFNKRVILDYNRRKEAAFNETWKDKIYGAIVTLLRDSGVASHLQFSLMPTLTVYDLLARYVAQIAKSSKQKYEQAKGIMGHILVFSGRAAIEVTELSYHFIKWCFSLMKKKLMLAVQAALNTLY</sequence>
<dbReference type="STRING" id="1123491.SAMN02745782_01522"/>
<dbReference type="InterPro" id="IPR051218">
    <property type="entry name" value="Sec_MonoDiacylglyc_Lipase"/>
</dbReference>
<evidence type="ECO:0000313" key="3">
    <source>
        <dbReference type="Proteomes" id="UP000190834"/>
    </source>
</evidence>
<dbReference type="EMBL" id="FUXB01000006">
    <property type="protein sequence ID" value="SJZ84309.1"/>
    <property type="molecule type" value="Genomic_DNA"/>
</dbReference>
<gene>
    <name evidence="2" type="ORF">SAMN02745782_01522</name>
</gene>
<organism evidence="2 3">
    <name type="scientific">Vibrio cincinnatiensis DSM 19608</name>
    <dbReference type="NCBI Taxonomy" id="1123491"/>
    <lineage>
        <taxon>Bacteria</taxon>
        <taxon>Pseudomonadati</taxon>
        <taxon>Pseudomonadota</taxon>
        <taxon>Gammaproteobacteria</taxon>
        <taxon>Vibrionales</taxon>
        <taxon>Vibrionaceae</taxon>
        <taxon>Vibrio</taxon>
    </lineage>
</organism>
<evidence type="ECO:0000259" key="1">
    <source>
        <dbReference type="Pfam" id="PF01764"/>
    </source>
</evidence>
<dbReference type="PANTHER" id="PTHR45856:SF24">
    <property type="entry name" value="FUNGAL LIPASE-LIKE DOMAIN-CONTAINING PROTEIN"/>
    <property type="match status" value="1"/>
</dbReference>
<dbReference type="OrthoDB" id="5522031at2"/>
<dbReference type="GO" id="GO:0006629">
    <property type="term" value="P:lipid metabolic process"/>
    <property type="evidence" value="ECO:0007669"/>
    <property type="project" value="InterPro"/>
</dbReference>
<proteinExistence type="predicted"/>
<accession>A0A1T4NYQ4</accession>
<dbReference type="Pfam" id="PF01764">
    <property type="entry name" value="Lipase_3"/>
    <property type="match status" value="1"/>
</dbReference>
<dbReference type="AlphaFoldDB" id="A0A1T4NYQ4"/>
<name>A0A1T4NYQ4_VIBCI</name>
<dbReference type="Gene3D" id="3.40.50.1820">
    <property type="entry name" value="alpha/beta hydrolase"/>
    <property type="match status" value="1"/>
</dbReference>
<dbReference type="CDD" id="cd00519">
    <property type="entry name" value="Lipase_3"/>
    <property type="match status" value="1"/>
</dbReference>
<reference evidence="3" key="1">
    <citation type="submission" date="2017-02" db="EMBL/GenBank/DDBJ databases">
        <authorList>
            <person name="Varghese N."/>
            <person name="Submissions S."/>
        </authorList>
    </citation>
    <scope>NUCLEOTIDE SEQUENCE [LARGE SCALE GENOMIC DNA]</scope>
    <source>
        <strain evidence="3">DSM 19608</strain>
    </source>
</reference>
<dbReference type="PANTHER" id="PTHR45856">
    <property type="entry name" value="ALPHA/BETA-HYDROLASES SUPERFAMILY PROTEIN"/>
    <property type="match status" value="1"/>
</dbReference>
<dbReference type="GeneID" id="70581765"/>
<dbReference type="Proteomes" id="UP000190834">
    <property type="component" value="Unassembled WGS sequence"/>
</dbReference>
<protein>
    <submittedName>
        <fullName evidence="2">Lipase (Class 3)</fullName>
    </submittedName>
</protein>
<keyword evidence="3" id="KW-1185">Reference proteome</keyword>
<feature type="domain" description="Fungal lipase-type" evidence="1">
    <location>
        <begin position="78"/>
        <end position="201"/>
    </location>
</feature>